<evidence type="ECO:0000256" key="4">
    <source>
        <dbReference type="ARBA" id="ARBA00015098"/>
    </source>
</evidence>
<evidence type="ECO:0000256" key="10">
    <source>
        <dbReference type="ARBA" id="ARBA00022833"/>
    </source>
</evidence>
<keyword evidence="8" id="KW-0677">Repeat</keyword>
<dbReference type="eggNOG" id="KOG0269">
    <property type="taxonomic scope" value="Eukaryota"/>
</dbReference>
<keyword evidence="6 12" id="KW-0853">WD repeat</keyword>
<feature type="compositionally biased region" description="Low complexity" evidence="13">
    <location>
        <begin position="522"/>
        <end position="533"/>
    </location>
</feature>
<gene>
    <name evidence="15" type="ORF">SPAPADRAFT_147608</name>
</gene>
<feature type="compositionally biased region" description="Polar residues" evidence="13">
    <location>
        <begin position="497"/>
        <end position="514"/>
    </location>
</feature>
<keyword evidence="10" id="KW-0862">Zinc</keyword>
<organism evidence="16">
    <name type="scientific">Spathaspora passalidarum (strain NRRL Y-27907 / 11-Y1)</name>
    <dbReference type="NCBI Taxonomy" id="619300"/>
    <lineage>
        <taxon>Eukaryota</taxon>
        <taxon>Fungi</taxon>
        <taxon>Dikarya</taxon>
        <taxon>Ascomycota</taxon>
        <taxon>Saccharomycotina</taxon>
        <taxon>Pichiomycetes</taxon>
        <taxon>Debaryomycetaceae</taxon>
        <taxon>Spathaspora</taxon>
    </lineage>
</organism>
<dbReference type="SUPFAM" id="SSF57850">
    <property type="entry name" value="RING/U-box"/>
    <property type="match status" value="1"/>
</dbReference>
<dbReference type="GeneID" id="18870759"/>
<comment type="subcellular location">
    <subcellularLocation>
        <location evidence="2">Vacuole</location>
    </subcellularLocation>
</comment>
<dbReference type="GO" id="GO:1904263">
    <property type="term" value="P:positive regulation of TORC1 signaling"/>
    <property type="evidence" value="ECO:0007669"/>
    <property type="project" value="TreeGrafter"/>
</dbReference>
<dbReference type="HOGENOM" id="CLU_008512_0_0_1"/>
<dbReference type="InterPro" id="IPR001680">
    <property type="entry name" value="WD40_rpt"/>
</dbReference>
<keyword evidence="16" id="KW-1185">Reference proteome</keyword>
<feature type="region of interest" description="Disordered" evidence="13">
    <location>
        <begin position="433"/>
        <end position="552"/>
    </location>
</feature>
<protein>
    <recommendedName>
        <fullName evidence="4">Restriction of telomere capping protein 1</fullName>
    </recommendedName>
</protein>
<dbReference type="Pfam" id="PF17120">
    <property type="entry name" value="zf-RING_16"/>
    <property type="match status" value="1"/>
</dbReference>
<dbReference type="STRING" id="619300.G3AIC2"/>
<dbReference type="Pfam" id="PF00400">
    <property type="entry name" value="WD40"/>
    <property type="match status" value="2"/>
</dbReference>
<evidence type="ECO:0000256" key="13">
    <source>
        <dbReference type="SAM" id="MobiDB-lite"/>
    </source>
</evidence>
<dbReference type="InterPro" id="IPR019775">
    <property type="entry name" value="WD40_repeat_CS"/>
</dbReference>
<evidence type="ECO:0000256" key="3">
    <source>
        <dbReference type="ARBA" id="ARBA00008863"/>
    </source>
</evidence>
<dbReference type="KEGG" id="spaa:SPAPADRAFT_147608"/>
<dbReference type="InterPro" id="IPR049566">
    <property type="entry name" value="WDR59_RTC1-like_RING_Znf"/>
</dbReference>
<feature type="repeat" description="WD" evidence="12">
    <location>
        <begin position="154"/>
        <end position="196"/>
    </location>
</feature>
<dbReference type="GO" id="GO:0008270">
    <property type="term" value="F:zinc ion binding"/>
    <property type="evidence" value="ECO:0007669"/>
    <property type="project" value="UniProtKB-KW"/>
</dbReference>
<keyword evidence="7" id="KW-0479">Metal-binding</keyword>
<evidence type="ECO:0000256" key="8">
    <source>
        <dbReference type="ARBA" id="ARBA00022737"/>
    </source>
</evidence>
<evidence type="ECO:0000256" key="9">
    <source>
        <dbReference type="ARBA" id="ARBA00022771"/>
    </source>
</evidence>
<dbReference type="PANTHER" id="PTHR46200">
    <property type="entry name" value="GATOR COMPLEX PROTEIN WDR24"/>
    <property type="match status" value="1"/>
</dbReference>
<dbReference type="EMBL" id="GL996500">
    <property type="protein sequence ID" value="EGW33690.1"/>
    <property type="molecule type" value="Genomic_DNA"/>
</dbReference>
<dbReference type="FunCoup" id="G3AIC2">
    <property type="interactions" value="121"/>
</dbReference>
<dbReference type="InParanoid" id="G3AIC2"/>
<dbReference type="SMART" id="SM00320">
    <property type="entry name" value="WD40"/>
    <property type="match status" value="4"/>
</dbReference>
<dbReference type="OrthoDB" id="60955at2759"/>
<evidence type="ECO:0000256" key="1">
    <source>
        <dbReference type="ARBA" id="ARBA00002738"/>
    </source>
</evidence>
<evidence type="ECO:0000313" key="16">
    <source>
        <dbReference type="Proteomes" id="UP000000709"/>
    </source>
</evidence>
<dbReference type="GO" id="GO:0005774">
    <property type="term" value="C:vacuolar membrane"/>
    <property type="evidence" value="ECO:0007669"/>
    <property type="project" value="TreeGrafter"/>
</dbReference>
<keyword evidence="5" id="KW-0926">Vacuole</keyword>
<dbReference type="GO" id="GO:0016239">
    <property type="term" value="P:positive regulation of macroautophagy"/>
    <property type="evidence" value="ECO:0007669"/>
    <property type="project" value="TreeGrafter"/>
</dbReference>
<evidence type="ECO:0000256" key="11">
    <source>
        <dbReference type="PROSITE-ProRule" id="PRU00175"/>
    </source>
</evidence>
<dbReference type="GO" id="GO:0005829">
    <property type="term" value="C:cytosol"/>
    <property type="evidence" value="ECO:0007669"/>
    <property type="project" value="TreeGrafter"/>
</dbReference>
<dbReference type="RefSeq" id="XP_007373274.1">
    <property type="nucleotide sequence ID" value="XM_007373212.1"/>
</dbReference>
<dbReference type="AlphaFoldDB" id="G3AIC2"/>
<proteinExistence type="inferred from homology"/>
<dbReference type="PROSITE" id="PS50294">
    <property type="entry name" value="WD_REPEATS_REGION"/>
    <property type="match status" value="1"/>
</dbReference>
<dbReference type="PANTHER" id="PTHR46200:SF1">
    <property type="entry name" value="GATOR COMPLEX PROTEIN WDR24"/>
    <property type="match status" value="1"/>
</dbReference>
<comment type="function">
    <text evidence="1">May be involved in a process influencing telomere capping.</text>
</comment>
<dbReference type="PROSITE" id="PS50082">
    <property type="entry name" value="WD_REPEATS_2"/>
    <property type="match status" value="1"/>
</dbReference>
<evidence type="ECO:0000256" key="6">
    <source>
        <dbReference type="ARBA" id="ARBA00022574"/>
    </source>
</evidence>
<keyword evidence="9 11" id="KW-0863">Zinc-finger</keyword>
<dbReference type="PROSITE" id="PS00678">
    <property type="entry name" value="WD_REPEATS_1"/>
    <property type="match status" value="1"/>
</dbReference>
<dbReference type="GO" id="GO:0061700">
    <property type="term" value="C:GATOR2 complex"/>
    <property type="evidence" value="ECO:0007669"/>
    <property type="project" value="TreeGrafter"/>
</dbReference>
<dbReference type="InterPro" id="IPR001841">
    <property type="entry name" value="Znf_RING"/>
</dbReference>
<accession>G3AIC2</accession>
<reference evidence="15 16" key="1">
    <citation type="journal article" date="2011" name="Proc. Natl. Acad. Sci. U.S.A.">
        <title>Comparative genomics of xylose-fermenting fungi for enhanced biofuel production.</title>
        <authorList>
            <person name="Wohlbach D.J."/>
            <person name="Kuo A."/>
            <person name="Sato T.K."/>
            <person name="Potts K.M."/>
            <person name="Salamov A.A."/>
            <person name="LaButti K.M."/>
            <person name="Sun H."/>
            <person name="Clum A."/>
            <person name="Pangilinan J.L."/>
            <person name="Lindquist E.A."/>
            <person name="Lucas S."/>
            <person name="Lapidus A."/>
            <person name="Jin M."/>
            <person name="Gunawan C."/>
            <person name="Balan V."/>
            <person name="Dale B.E."/>
            <person name="Jeffries T.W."/>
            <person name="Zinkel R."/>
            <person name="Barry K.W."/>
            <person name="Grigoriev I.V."/>
            <person name="Gasch A.P."/>
        </authorList>
    </citation>
    <scope>NUCLEOTIDE SEQUENCE [LARGE SCALE GENOMIC DNA]</scope>
    <source>
        <strain evidence="16">NRRL Y-27907 / 11-Y1</strain>
    </source>
</reference>
<name>G3AIC2_SPAPN</name>
<evidence type="ECO:0000256" key="12">
    <source>
        <dbReference type="PROSITE-ProRule" id="PRU00221"/>
    </source>
</evidence>
<dbReference type="SUPFAM" id="SSF50978">
    <property type="entry name" value="WD40 repeat-like"/>
    <property type="match status" value="1"/>
</dbReference>
<evidence type="ECO:0000313" key="15">
    <source>
        <dbReference type="EMBL" id="EGW33690.1"/>
    </source>
</evidence>
<comment type="similarity">
    <text evidence="3">Belongs to the WD repeat RTC1 family.</text>
</comment>
<dbReference type="InterPro" id="IPR015943">
    <property type="entry name" value="WD40/YVTN_repeat-like_dom_sf"/>
</dbReference>
<evidence type="ECO:0000256" key="7">
    <source>
        <dbReference type="ARBA" id="ARBA00022723"/>
    </source>
</evidence>
<dbReference type="InterPro" id="IPR037590">
    <property type="entry name" value="WDR24"/>
</dbReference>
<feature type="domain" description="RING-type" evidence="14">
    <location>
        <begin position="917"/>
        <end position="957"/>
    </location>
</feature>
<dbReference type="OMA" id="CNDVKWG"/>
<sequence length="966" mass="106861">MSSSQSNLARFAFNIYGSLTSDNNTPSSPSPTSSFNSIKKVNSGNKLVYHCDRETTALSQLNYPLSISNTEIGSHHAVIGGKNYLHLLCLSSDQHHVVHDINLLDNPYSRVVPKLSSINTIKTHENTIACGLSNGVISIYKLTPSGKSTLSTKLADHKRTINSMDFIHDREDLLLSGSQDGSIKLWDLRSGNKPMLTLQSNNMHSDPIRACQYSPHSSHKLSVLSVHDSGALCKFDLRANTNSYTPDRKWNLHSGPALSLHIHPESEYVATAGRDQKICVFNYSDSNQATGSRATPEHMINTYGPIVKVRWSAYDNNAKNQLYKYDIACSYLNDDSTVTVYNLKRKYIPKHIVNSYSRKAVQNFLWAQNSNRSSTLWCLTKANVFTSYDLDASDGDITRPLEELPKVSMSWNNNFGDLSFVNQYDSDEESIVSEESSEMVEMTRSHTYSGEQEEDIESTDNISRTSLASAPIPSIPFPTSSSLTNSPLDKPPLVRSYTHNPKPTSSSPINTTFTRPRLNRGSSSTTTHDSSISYGSTPFPAPAQPRHKKVQQSTASYISSPYVIPVSLGIPSNDEYVFRTLAMGYVVKIPDGFKLTDVLRMNADVAEDAGVLRVASIWRMLAIAAEELDVTVISPITEETGGDIALSPIPPTMSEKSIASDLNFVGSYNSASTKERVDEKSDGGNESPAELEMLPSSVKPHWHDLDNENLHLMTNVFNSSPTSVGISSNNTYSSMAISASPAASIRPLTASIKPLVPLQLQRNELFLEKKESSTNTLKSGLTMALSEIEQKEDLLPWHLSNLVQQAVGYACTQGDVVFCATVSLLLYDKFPGIISKNECLEWIGSYIDILRRKRMFVQAGNVIKSAPKSIQSTLVQKQQFSTDVNPKFFCCWCNKLLENTSKGYYYCQECKTNQSNCIYCNEPCDGLAVVVSLKCGHRGHFGCLKEWFIEGENIECPTPGCDYTLN</sequence>
<feature type="compositionally biased region" description="Low complexity" evidence="13">
    <location>
        <begin position="465"/>
        <end position="483"/>
    </location>
</feature>
<evidence type="ECO:0000256" key="5">
    <source>
        <dbReference type="ARBA" id="ARBA00022554"/>
    </source>
</evidence>
<dbReference type="Proteomes" id="UP000000709">
    <property type="component" value="Unassembled WGS sequence"/>
</dbReference>
<dbReference type="InterPro" id="IPR036322">
    <property type="entry name" value="WD40_repeat_dom_sf"/>
</dbReference>
<dbReference type="Gene3D" id="2.130.10.10">
    <property type="entry name" value="YVTN repeat-like/Quinoprotein amine dehydrogenase"/>
    <property type="match status" value="1"/>
</dbReference>
<evidence type="ECO:0000256" key="2">
    <source>
        <dbReference type="ARBA" id="ARBA00004116"/>
    </source>
</evidence>
<dbReference type="PROSITE" id="PS50089">
    <property type="entry name" value="ZF_RING_2"/>
    <property type="match status" value="1"/>
</dbReference>
<evidence type="ECO:0000259" key="14">
    <source>
        <dbReference type="PROSITE" id="PS50089"/>
    </source>
</evidence>